<feature type="transmembrane region" description="Helical" evidence="2">
    <location>
        <begin position="30"/>
        <end position="50"/>
    </location>
</feature>
<keyword evidence="2" id="KW-0812">Transmembrane</keyword>
<dbReference type="Proteomes" id="UP001162800">
    <property type="component" value="Chromosome"/>
</dbReference>
<feature type="coiled-coil region" evidence="1">
    <location>
        <begin position="267"/>
        <end position="333"/>
    </location>
</feature>
<dbReference type="InterPro" id="IPR050445">
    <property type="entry name" value="Bact_polysacc_biosynth/exp"/>
</dbReference>
<organism evidence="3 4">
    <name type="scientific">Comamonas endophytica</name>
    <dbReference type="NCBI Taxonomy" id="2949090"/>
    <lineage>
        <taxon>Bacteria</taxon>
        <taxon>Pseudomonadati</taxon>
        <taxon>Pseudomonadota</taxon>
        <taxon>Betaproteobacteria</taxon>
        <taxon>Burkholderiales</taxon>
        <taxon>Comamonadaceae</taxon>
        <taxon>Comamonas</taxon>
    </lineage>
</organism>
<evidence type="ECO:0000313" key="3">
    <source>
        <dbReference type="EMBL" id="UYG50138.1"/>
    </source>
</evidence>
<evidence type="ECO:0008006" key="5">
    <source>
        <dbReference type="Google" id="ProtNLM"/>
    </source>
</evidence>
<feature type="transmembrane region" description="Helical" evidence="2">
    <location>
        <begin position="358"/>
        <end position="379"/>
    </location>
</feature>
<accession>A0ABY6G5D7</accession>
<keyword evidence="2" id="KW-0472">Membrane</keyword>
<dbReference type="RefSeq" id="WP_231042898.1">
    <property type="nucleotide sequence ID" value="NZ_CP106881.1"/>
</dbReference>
<name>A0ABY6G5D7_9BURK</name>
<protein>
    <recommendedName>
        <fullName evidence="5">Capsular polysaccharide transport system permease protein</fullName>
    </recommendedName>
</protein>
<reference evidence="3" key="1">
    <citation type="submission" date="2022-09" db="EMBL/GenBank/DDBJ databases">
        <title>The complete genome of Acidovorax sp. 5MLIR.</title>
        <authorList>
            <person name="Liu L."/>
            <person name="Yue J."/>
            <person name="Yang F."/>
            <person name="Yuan J."/>
            <person name="Li L."/>
        </authorList>
    </citation>
    <scope>NUCLEOTIDE SEQUENCE</scope>
    <source>
        <strain evidence="3">5MLIR</strain>
    </source>
</reference>
<keyword evidence="2" id="KW-1133">Transmembrane helix</keyword>
<gene>
    <name evidence="3" type="ORF">M9799_08360</name>
</gene>
<sequence>METQASPAPIGASRNWGQSLKNRFSRVNRLFLVTVAVPTVLATLYFGLMASDVYVSESRIVVRSPDKQSITGLGALLQGAGFSRAQDDSYTVRDYVLSRDALREIDSSLAVSKAFSSDDVDRVSRFGGLDFDTSFEALHRYYQKKVDVQQDTASSITTLTVRAYTAEDAQNINQKLLELSEALVNRLNERGRQDLIRSAAAEVAVAEKKSKAAALALSAYRNAKGVVDPERQATVQLQQIAKLQDELIATTTQLAQLRTFTPQNPQISALQKRANTLQGEIDAETTRVTGGERSLANKAAEYQRLALEREFADKQLASTLASLEQARNEAQRKQVYIERIAQPSLPDIALEPRRIRSILATFVLGLVAWGILSMLLAGVREHQD</sequence>
<evidence type="ECO:0000256" key="2">
    <source>
        <dbReference type="SAM" id="Phobius"/>
    </source>
</evidence>
<evidence type="ECO:0000256" key="1">
    <source>
        <dbReference type="SAM" id="Coils"/>
    </source>
</evidence>
<proteinExistence type="predicted"/>
<dbReference type="PANTHER" id="PTHR32309:SF13">
    <property type="entry name" value="FERRIC ENTEROBACTIN TRANSPORT PROTEIN FEPE"/>
    <property type="match status" value="1"/>
</dbReference>
<dbReference type="PANTHER" id="PTHR32309">
    <property type="entry name" value="TYROSINE-PROTEIN KINASE"/>
    <property type="match status" value="1"/>
</dbReference>
<keyword evidence="1" id="KW-0175">Coiled coil</keyword>
<dbReference type="EMBL" id="CP106881">
    <property type="protein sequence ID" value="UYG50138.1"/>
    <property type="molecule type" value="Genomic_DNA"/>
</dbReference>
<evidence type="ECO:0000313" key="4">
    <source>
        <dbReference type="Proteomes" id="UP001162800"/>
    </source>
</evidence>
<keyword evidence="4" id="KW-1185">Reference proteome</keyword>